<gene>
    <name evidence="1" type="ORF">METZ01_LOCUS166688</name>
</gene>
<protein>
    <recommendedName>
        <fullName evidence="2">Thiol-disulfide oxidoreductase DCC</fullName>
    </recommendedName>
</protein>
<dbReference type="PANTHER" id="PTHR33639:SF2">
    <property type="entry name" value="DUF393 DOMAIN-CONTAINING PROTEIN"/>
    <property type="match status" value="1"/>
</dbReference>
<reference evidence="1" key="1">
    <citation type="submission" date="2018-05" db="EMBL/GenBank/DDBJ databases">
        <authorList>
            <person name="Lanie J.A."/>
            <person name="Ng W.-L."/>
            <person name="Kazmierczak K.M."/>
            <person name="Andrzejewski T.M."/>
            <person name="Davidsen T.M."/>
            <person name="Wayne K.J."/>
            <person name="Tettelin H."/>
            <person name="Glass J.I."/>
            <person name="Rusch D."/>
            <person name="Podicherti R."/>
            <person name="Tsui H.-C.T."/>
            <person name="Winkler M.E."/>
        </authorList>
    </citation>
    <scope>NUCLEOTIDE SEQUENCE</scope>
</reference>
<dbReference type="Pfam" id="PF04134">
    <property type="entry name" value="DCC1-like"/>
    <property type="match status" value="1"/>
</dbReference>
<dbReference type="InterPro" id="IPR007263">
    <property type="entry name" value="DCC1-like"/>
</dbReference>
<accession>A0A382BJI0</accession>
<dbReference type="PANTHER" id="PTHR33639">
    <property type="entry name" value="THIOL-DISULFIDE OXIDOREDUCTASE DCC"/>
    <property type="match status" value="1"/>
</dbReference>
<organism evidence="1">
    <name type="scientific">marine metagenome</name>
    <dbReference type="NCBI Taxonomy" id="408172"/>
    <lineage>
        <taxon>unclassified sequences</taxon>
        <taxon>metagenomes</taxon>
        <taxon>ecological metagenomes</taxon>
    </lineage>
</organism>
<dbReference type="GO" id="GO:0015035">
    <property type="term" value="F:protein-disulfide reductase activity"/>
    <property type="evidence" value="ECO:0007669"/>
    <property type="project" value="InterPro"/>
</dbReference>
<dbReference type="EMBL" id="UINC01030058">
    <property type="protein sequence ID" value="SVB13834.1"/>
    <property type="molecule type" value="Genomic_DNA"/>
</dbReference>
<evidence type="ECO:0008006" key="2">
    <source>
        <dbReference type="Google" id="ProtNLM"/>
    </source>
</evidence>
<dbReference type="AlphaFoldDB" id="A0A382BJI0"/>
<name>A0A382BJI0_9ZZZZ</name>
<evidence type="ECO:0000313" key="1">
    <source>
        <dbReference type="EMBL" id="SVB13834.1"/>
    </source>
</evidence>
<sequence length="155" mass="18408">MYEKKITSVYNFFSFNNIILYMENSKIVFFDGVCNFCNATVDFVWKHNKRRSLYYASLQSDIAKEKLLKRGVNDIKLRTIYYDDGYSVYQKSQAIFMILKNLDGIFYPLLGKIALIIPRIISDYLYDIISKNRYSIMGKRDSCRIPSIEEEEYFL</sequence>
<proteinExistence type="predicted"/>
<dbReference type="InterPro" id="IPR052927">
    <property type="entry name" value="DCC_oxidoreductase"/>
</dbReference>